<dbReference type="Proteomes" id="UP000001548">
    <property type="component" value="Unassembled WGS sequence"/>
</dbReference>
<evidence type="ECO:0000256" key="4">
    <source>
        <dbReference type="SAM" id="SignalP"/>
    </source>
</evidence>
<protein>
    <submittedName>
        <fullName evidence="6">High cysteine membrane protein Group 2</fullName>
    </submittedName>
</protein>
<dbReference type="InterPro" id="IPR002049">
    <property type="entry name" value="LE_dom"/>
</dbReference>
<dbReference type="HOGENOM" id="CLU_311790_0_0_1"/>
<feature type="transmembrane region" description="Helical" evidence="3">
    <location>
        <begin position="867"/>
        <end position="890"/>
    </location>
</feature>
<dbReference type="GeneID" id="5702905"/>
<evidence type="ECO:0000256" key="3">
    <source>
        <dbReference type="SAM" id="Phobius"/>
    </source>
</evidence>
<dbReference type="STRING" id="184922.A8B2I7"/>
<dbReference type="SMART" id="SM00181">
    <property type="entry name" value="EGF"/>
    <property type="match status" value="16"/>
</dbReference>
<keyword evidence="4" id="KW-0732">Signal</keyword>
<evidence type="ECO:0000256" key="2">
    <source>
        <dbReference type="SAM" id="MobiDB-lite"/>
    </source>
</evidence>
<dbReference type="OMA" id="ITGDCNE"/>
<dbReference type="EMBL" id="AACB03000003">
    <property type="protein sequence ID" value="KAE8302986.1"/>
    <property type="molecule type" value="Genomic_DNA"/>
</dbReference>
<dbReference type="InterPro" id="IPR000742">
    <property type="entry name" value="EGF"/>
</dbReference>
<feature type="disulfide bond" evidence="1">
    <location>
        <begin position="687"/>
        <end position="696"/>
    </location>
</feature>
<dbReference type="KEGG" id="gla:GL50803_0024880"/>
<feature type="region of interest" description="Disordered" evidence="2">
    <location>
        <begin position="897"/>
        <end position="942"/>
    </location>
</feature>
<proteinExistence type="predicted"/>
<dbReference type="Gene3D" id="2.10.25.10">
    <property type="entry name" value="Laminin"/>
    <property type="match status" value="2"/>
</dbReference>
<dbReference type="PROSITE" id="PS00022">
    <property type="entry name" value="EGF_1"/>
    <property type="match status" value="4"/>
</dbReference>
<evidence type="ECO:0000256" key="1">
    <source>
        <dbReference type="PROSITE-ProRule" id="PRU00076"/>
    </source>
</evidence>
<dbReference type="PROSITE" id="PS01186">
    <property type="entry name" value="EGF_2"/>
    <property type="match status" value="1"/>
</dbReference>
<keyword evidence="7" id="KW-1185">Reference proteome</keyword>
<keyword evidence="3" id="KW-0472">Membrane</keyword>
<comment type="caution">
    <text evidence="1">Lacks conserved residue(s) required for the propagation of feature annotation.</text>
</comment>
<keyword evidence="3" id="KW-1133">Transmembrane helix</keyword>
<dbReference type="PROSITE" id="PS50026">
    <property type="entry name" value="EGF_3"/>
    <property type="match status" value="1"/>
</dbReference>
<organism evidence="6 7">
    <name type="scientific">Giardia intestinalis (strain ATCC 50803 / WB clone C6)</name>
    <name type="common">Giardia lamblia</name>
    <dbReference type="NCBI Taxonomy" id="184922"/>
    <lineage>
        <taxon>Eukaryota</taxon>
        <taxon>Metamonada</taxon>
        <taxon>Diplomonadida</taxon>
        <taxon>Hexamitidae</taxon>
        <taxon>Giardiinae</taxon>
        <taxon>Giardia</taxon>
    </lineage>
</organism>
<evidence type="ECO:0000313" key="6">
    <source>
        <dbReference type="EMBL" id="KAE8302986.1"/>
    </source>
</evidence>
<feature type="domain" description="EGF-like" evidence="5">
    <location>
        <begin position="658"/>
        <end position="697"/>
    </location>
</feature>
<sequence>MLDMLCCLALLNLALAVPQECMFGGEECGGHGRCHVSTDGTPSYCVCDSDYTLSPTMGCVVTACYSEVLDVMCNNGECQQVDGVYKCVCPSDLIYVGGQCTTMDCISKEDDGRFTVCSNNGYCGYGFFGDSKCMCLPEYDDDGLCKTCNTTNADLIDGKCVSKKCLTGPPGEATQLCGGCGACVRTGAGYNLAYTCACSGTDGCKEVSAGVCGIDACISDNQLGVVCNDAGVCDKNGCHCNAGYSGPTCLVNENDPNACQSQYTRINGECVPKICVPAIPGDNVCGGPEAGTCLFNKDIKNFFCYCSDGYINALDNRIDFNYQCVPFGCLDGLGVCYEGKCLPGQGPYPCICDPGFHNDPRSGFCGSDICLTGGPDNPDEACSGHGQCMYYGCWCDPGYGGDTCNEDAPVYCYEGQIAVGKECVFTDCVSYTPEMGVCGGFGTCVQFTGFYGSSDFYECQCDPGTIYDRDYLCLPSVCLTSDGQVCPHGSCQKVDGEATCVCNNGYKSINNACFPLSCLVTIDGEELVCANNGECDLDSGICNCNELFHGEHCDVPKDHEIVCNSDETLIGERCVSDYCIFDGVECNNHGRCDKTFSDGPRCACDLLYILSAQYGCVPLNCYDQDTDSVCPDGRCVGEGKDIHCECNPDFTLINSVCVHSNCLADDTICSGNGYCAQSVSGEYKCQCDYLHSGSLCNACSSDAVLIDGLCASDSCITVDASGKKTVCSGMGVCKKDSSISSAYCSCRAPFALVSGKCVSADCYAGEPIGAPCNGRGYCGLSTFCTDPSTCNTGQCFCNEEYEGSLCESCSFNYIDVPTYGCVARACYKDGLVCSSAGDCIDGQCQCASGYTASGAECLMPSATKNGVLIGTSVGGVVLLIAIIVGVFFCVKKARKGKAPEGRAGKKTRALLSDGDDEDEDLLVPSESESGSASAATGTDEIP</sequence>
<dbReference type="VEuPathDB" id="GiardiaDB:GL50803_24880"/>
<keyword evidence="1" id="KW-1015">Disulfide bond</keyword>
<evidence type="ECO:0000259" key="5">
    <source>
        <dbReference type="PROSITE" id="PS50026"/>
    </source>
</evidence>
<name>A8B2I7_GIAIC</name>
<comment type="caution">
    <text evidence="6">The sequence shown here is derived from an EMBL/GenBank/DDBJ whole genome shotgun (WGS) entry which is preliminary data.</text>
</comment>
<gene>
    <name evidence="6" type="ORF">GL50803_0024880</name>
</gene>
<keyword evidence="3" id="KW-0812">Transmembrane</keyword>
<feature type="chain" id="PRO_5043623975" evidence="4">
    <location>
        <begin position="17"/>
        <end position="942"/>
    </location>
</feature>
<reference evidence="6 7" key="1">
    <citation type="journal article" date="2007" name="Science">
        <title>Genomic minimalism in the early diverging intestinal parasite Giardia lamblia.</title>
        <authorList>
            <person name="Morrison H.G."/>
            <person name="McArthur A.G."/>
            <person name="Gillin F.D."/>
            <person name="Aley S.B."/>
            <person name="Adam R.D."/>
            <person name="Olsen G.J."/>
            <person name="Best A.A."/>
            <person name="Cande W.Z."/>
            <person name="Chen F."/>
            <person name="Cipriano M.J."/>
            <person name="Davids B.J."/>
            <person name="Dawson S.C."/>
            <person name="Elmendorf H.G."/>
            <person name="Hehl A.B."/>
            <person name="Holder M.E."/>
            <person name="Huse S.M."/>
            <person name="Kim U.U."/>
            <person name="Lasek-Nesselquist E."/>
            <person name="Manning G."/>
            <person name="Nigam A."/>
            <person name="Nixon J.E."/>
            <person name="Palm D."/>
            <person name="Passamaneck N.E."/>
            <person name="Prabhu A."/>
            <person name="Reich C.I."/>
            <person name="Reiner D.S."/>
            <person name="Samuelson J."/>
            <person name="Svard S.G."/>
            <person name="Sogin M.L."/>
        </authorList>
    </citation>
    <scope>NUCLEOTIDE SEQUENCE [LARGE SCALE GENOMIC DNA]</scope>
    <source>
        <strain evidence="6 7">WB C6</strain>
    </source>
</reference>
<dbReference type="PROSITE" id="PS01248">
    <property type="entry name" value="EGF_LAM_1"/>
    <property type="match status" value="1"/>
</dbReference>
<feature type="signal peptide" evidence="4">
    <location>
        <begin position="1"/>
        <end position="16"/>
    </location>
</feature>
<evidence type="ECO:0000313" key="7">
    <source>
        <dbReference type="Proteomes" id="UP000001548"/>
    </source>
</evidence>
<dbReference type="AlphaFoldDB" id="A8B2I7"/>
<feature type="compositionally biased region" description="Low complexity" evidence="2">
    <location>
        <begin position="925"/>
        <end position="942"/>
    </location>
</feature>
<keyword evidence="1" id="KW-0245">EGF-like domain</keyword>
<accession>A8B2I7</accession>
<dbReference type="RefSeq" id="XP_001709981.1">
    <property type="nucleotide sequence ID" value="XM_001709929.1"/>
</dbReference>